<keyword evidence="3" id="KW-1133">Transmembrane helix</keyword>
<evidence type="ECO:0000256" key="1">
    <source>
        <dbReference type="ARBA" id="ARBA00022741"/>
    </source>
</evidence>
<keyword evidence="2" id="KW-0067">ATP-binding</keyword>
<accession>A0A7R9CYZ0</accession>
<dbReference type="InterPro" id="IPR011009">
    <property type="entry name" value="Kinase-like_dom_sf"/>
</dbReference>
<dbReference type="PANTHER" id="PTHR24418">
    <property type="entry name" value="TYROSINE-PROTEIN KINASE"/>
    <property type="match status" value="1"/>
</dbReference>
<dbReference type="InterPro" id="IPR000719">
    <property type="entry name" value="Prot_kinase_dom"/>
</dbReference>
<evidence type="ECO:0000313" key="5">
    <source>
        <dbReference type="EMBL" id="CAD7405067.1"/>
    </source>
</evidence>
<dbReference type="Pfam" id="PF07714">
    <property type="entry name" value="PK_Tyr_Ser-Thr"/>
    <property type="match status" value="1"/>
</dbReference>
<gene>
    <name evidence="5" type="ORF">TPSB3V08_LOCUS4799</name>
</gene>
<dbReference type="GO" id="GO:0004672">
    <property type="term" value="F:protein kinase activity"/>
    <property type="evidence" value="ECO:0007669"/>
    <property type="project" value="InterPro"/>
</dbReference>
<dbReference type="PROSITE" id="PS50011">
    <property type="entry name" value="PROTEIN_KINASE_DOM"/>
    <property type="match status" value="1"/>
</dbReference>
<dbReference type="InterPro" id="IPR001245">
    <property type="entry name" value="Ser-Thr/Tyr_kinase_cat_dom"/>
</dbReference>
<proteinExistence type="predicted"/>
<dbReference type="SUPFAM" id="SSF56112">
    <property type="entry name" value="Protein kinase-like (PK-like)"/>
    <property type="match status" value="1"/>
</dbReference>
<dbReference type="GO" id="GO:0005524">
    <property type="term" value="F:ATP binding"/>
    <property type="evidence" value="ECO:0007669"/>
    <property type="project" value="UniProtKB-KW"/>
</dbReference>
<feature type="transmembrane region" description="Helical" evidence="3">
    <location>
        <begin position="85"/>
        <end position="104"/>
    </location>
</feature>
<evidence type="ECO:0000259" key="4">
    <source>
        <dbReference type="PROSITE" id="PS50011"/>
    </source>
</evidence>
<keyword evidence="3" id="KW-0472">Membrane</keyword>
<organism evidence="5">
    <name type="scientific">Timema poppense</name>
    <name type="common">Walking stick</name>
    <dbReference type="NCBI Taxonomy" id="170557"/>
    <lineage>
        <taxon>Eukaryota</taxon>
        <taxon>Metazoa</taxon>
        <taxon>Ecdysozoa</taxon>
        <taxon>Arthropoda</taxon>
        <taxon>Hexapoda</taxon>
        <taxon>Insecta</taxon>
        <taxon>Pterygota</taxon>
        <taxon>Neoptera</taxon>
        <taxon>Polyneoptera</taxon>
        <taxon>Phasmatodea</taxon>
        <taxon>Timematodea</taxon>
        <taxon>Timematoidea</taxon>
        <taxon>Timematidae</taxon>
        <taxon>Timema</taxon>
    </lineage>
</organism>
<dbReference type="InterPro" id="IPR050198">
    <property type="entry name" value="Non-receptor_tyrosine_kinases"/>
</dbReference>
<name>A0A7R9CYZ0_TIMPO</name>
<feature type="domain" description="Protein kinase" evidence="4">
    <location>
        <begin position="1"/>
        <end position="174"/>
    </location>
</feature>
<dbReference type="GO" id="GO:0002009">
    <property type="term" value="P:morphogenesis of an epithelium"/>
    <property type="evidence" value="ECO:0007669"/>
    <property type="project" value="UniProtKB-ARBA"/>
</dbReference>
<keyword evidence="3" id="KW-0812">Transmembrane</keyword>
<keyword evidence="1" id="KW-0547">Nucleotide-binding</keyword>
<evidence type="ECO:0000256" key="2">
    <source>
        <dbReference type="ARBA" id="ARBA00022840"/>
    </source>
</evidence>
<dbReference type="Gene3D" id="1.10.510.10">
    <property type="entry name" value="Transferase(Phosphotransferase) domain 1"/>
    <property type="match status" value="1"/>
</dbReference>
<evidence type="ECO:0000256" key="3">
    <source>
        <dbReference type="SAM" id="Phobius"/>
    </source>
</evidence>
<reference evidence="5" key="1">
    <citation type="submission" date="2020-11" db="EMBL/GenBank/DDBJ databases">
        <authorList>
            <person name="Tran Van P."/>
        </authorList>
    </citation>
    <scope>NUCLEOTIDE SEQUENCE</scope>
</reference>
<protein>
    <recommendedName>
        <fullName evidence="4">Protein kinase domain-containing protein</fullName>
    </recommendedName>
</protein>
<sequence length="177" mass="20503">MFATFQKFSNKSDMWSFGILLWEIYSFGRVPYPRIPLADVVKHVEKGYKMEAPEGCPSEVYEMMRQVSVVHILNKMGSHLRLTTFLFYLIFRDVMFPILLYYIINNWPDPPNSDARVSRPTLVAAWSKALLSCWTGLATSELGSRSGVLRAWDLQPDRRPSFHDLKGKLEQLRLLTV</sequence>
<dbReference type="AlphaFoldDB" id="A0A7R9CYZ0"/>
<dbReference type="EMBL" id="OD002388">
    <property type="protein sequence ID" value="CAD7405067.1"/>
    <property type="molecule type" value="Genomic_DNA"/>
</dbReference>